<accession>A0A931AY07</accession>
<reference evidence="1" key="1">
    <citation type="submission" date="2020-09" db="EMBL/GenBank/DDBJ databases">
        <title>Genomic insights into the novelty and pathogenicity of a unique biofilm-forming Enterococcus sp. bacteria (Enterococcus lacertideformus) identified in reptiles.</title>
        <authorList>
            <person name="Agius J.E."/>
            <person name="Phalen D.N."/>
            <person name="Rose K."/>
            <person name="Eden J.-S."/>
        </authorList>
    </citation>
    <scope>NUCLEOTIDE SEQUENCE</scope>
    <source>
        <strain evidence="1">PHRS 0518</strain>
    </source>
</reference>
<organism evidence="1 2">
    <name type="scientific">Enterococcus lacertideformus</name>
    <dbReference type="NCBI Taxonomy" id="2771493"/>
    <lineage>
        <taxon>Bacteria</taxon>
        <taxon>Bacillati</taxon>
        <taxon>Bacillota</taxon>
        <taxon>Bacilli</taxon>
        <taxon>Lactobacillales</taxon>
        <taxon>Enterococcaceae</taxon>
        <taxon>Enterococcus</taxon>
    </lineage>
</organism>
<evidence type="ECO:0000313" key="1">
    <source>
        <dbReference type="EMBL" id="MBF8807814.1"/>
    </source>
</evidence>
<evidence type="ECO:0000313" key="2">
    <source>
        <dbReference type="Proteomes" id="UP000637757"/>
    </source>
</evidence>
<dbReference type="Pfam" id="PF06304">
    <property type="entry name" value="DUF1048"/>
    <property type="match status" value="1"/>
</dbReference>
<protein>
    <submittedName>
        <fullName evidence="1">DUF1048 domain-containing protein</fullName>
    </submittedName>
</protein>
<dbReference type="AlphaFoldDB" id="A0A931AY07"/>
<gene>
    <name evidence="1" type="ORF">IC227_04940</name>
</gene>
<dbReference type="Proteomes" id="UP000637757">
    <property type="component" value="Unassembled WGS sequence"/>
</dbReference>
<dbReference type="Gene3D" id="1.10.1900.10">
    <property type="entry name" value="c-terminal domain of poly(a) binding protein"/>
    <property type="match status" value="1"/>
</dbReference>
<keyword evidence="2" id="KW-1185">Reference proteome</keyword>
<comment type="caution">
    <text evidence="1">The sequence shown here is derived from an EMBL/GenBank/DDBJ whole genome shotgun (WGS) entry which is preliminary data.</text>
</comment>
<sequence length="95" mass="10951">MGIREMIKEKKIWQYHMNRIKQLPQEYQIVYKESQKYLFKVAPVEISESTTCLLAMIDLFEEGARNGKKVLDITGEDVAAFCDDLCDGVIGENEC</sequence>
<dbReference type="EMBL" id="JADAKE010000014">
    <property type="protein sequence ID" value="MBF8807814.1"/>
    <property type="molecule type" value="Genomic_DNA"/>
</dbReference>
<dbReference type="InterPro" id="IPR008316">
    <property type="entry name" value="UCP029876"/>
</dbReference>
<name>A0A931AY07_9ENTE</name>
<proteinExistence type="predicted"/>
<dbReference type="SUPFAM" id="SSF158560">
    <property type="entry name" value="BH3980-like"/>
    <property type="match status" value="1"/>
</dbReference>